<dbReference type="Gene3D" id="3.90.79.10">
    <property type="entry name" value="Nucleoside Triphosphate Pyrophosphohydrolase"/>
    <property type="match status" value="1"/>
</dbReference>
<evidence type="ECO:0000256" key="6">
    <source>
        <dbReference type="RuleBase" id="RU003476"/>
    </source>
</evidence>
<evidence type="ECO:0000313" key="9">
    <source>
        <dbReference type="Proteomes" id="UP000199205"/>
    </source>
</evidence>
<organism evidence="8 9">
    <name type="scientific">Rhizobium lusitanum</name>
    <dbReference type="NCBI Taxonomy" id="293958"/>
    <lineage>
        <taxon>Bacteria</taxon>
        <taxon>Pseudomonadati</taxon>
        <taxon>Pseudomonadota</taxon>
        <taxon>Alphaproteobacteria</taxon>
        <taxon>Hyphomicrobiales</taxon>
        <taxon>Rhizobiaceae</taxon>
        <taxon>Rhizobium/Agrobacterium group</taxon>
        <taxon>Rhizobium</taxon>
    </lineage>
</organism>
<dbReference type="PANTHER" id="PTHR43758">
    <property type="entry name" value="7,8-DIHYDRO-8-OXOGUANINE TRIPHOSPHATASE"/>
    <property type="match status" value="1"/>
</dbReference>
<dbReference type="PRINTS" id="PR00502">
    <property type="entry name" value="NUDIXFAMILY"/>
</dbReference>
<evidence type="ECO:0000259" key="7">
    <source>
        <dbReference type="PROSITE" id="PS51462"/>
    </source>
</evidence>
<accession>A0A1C3UEF9</accession>
<dbReference type="GO" id="GO:0046872">
    <property type="term" value="F:metal ion binding"/>
    <property type="evidence" value="ECO:0007669"/>
    <property type="project" value="UniProtKB-KW"/>
</dbReference>
<dbReference type="InterPro" id="IPR020084">
    <property type="entry name" value="NUDIX_hydrolase_CS"/>
</dbReference>
<dbReference type="GO" id="GO:0005737">
    <property type="term" value="C:cytoplasm"/>
    <property type="evidence" value="ECO:0007669"/>
    <property type="project" value="TreeGrafter"/>
</dbReference>
<dbReference type="InterPro" id="IPR020476">
    <property type="entry name" value="Nudix_hydrolase"/>
</dbReference>
<comment type="similarity">
    <text evidence="2 6">Belongs to the Nudix hydrolase family.</text>
</comment>
<name>A0A1C3UEF9_9HYPH</name>
<keyword evidence="3" id="KW-0479">Metal-binding</keyword>
<dbReference type="Pfam" id="PF00293">
    <property type="entry name" value="NUDIX"/>
    <property type="match status" value="1"/>
</dbReference>
<dbReference type="PANTHER" id="PTHR43758:SF8">
    <property type="entry name" value="8-OXO-DGTP DIPHOSPHATASE YTKD-RELATED"/>
    <property type="match status" value="1"/>
</dbReference>
<reference evidence="8 9" key="1">
    <citation type="submission" date="2016-08" db="EMBL/GenBank/DDBJ databases">
        <authorList>
            <person name="Seilhamer J.J."/>
        </authorList>
    </citation>
    <scope>NUCLEOTIDE SEQUENCE [LARGE SCALE GENOMIC DNA]</scope>
    <source>
        <strain evidence="8 9">P1-7</strain>
    </source>
</reference>
<dbReference type="PROSITE" id="PS00893">
    <property type="entry name" value="NUDIX_BOX"/>
    <property type="match status" value="1"/>
</dbReference>
<protein>
    <submittedName>
        <fullName evidence="8">NUDIX domain-containing protein</fullName>
    </submittedName>
</protein>
<comment type="cofactor">
    <cofactor evidence="1">
        <name>Mg(2+)</name>
        <dbReference type="ChEBI" id="CHEBI:18420"/>
    </cofactor>
</comment>
<proteinExistence type="inferred from homology"/>
<evidence type="ECO:0000256" key="4">
    <source>
        <dbReference type="ARBA" id="ARBA00022801"/>
    </source>
</evidence>
<keyword evidence="5" id="KW-0460">Magnesium</keyword>
<dbReference type="EMBL" id="FMAF01000002">
    <property type="protein sequence ID" value="SCB13873.1"/>
    <property type="molecule type" value="Genomic_DNA"/>
</dbReference>
<dbReference type="Proteomes" id="UP000199205">
    <property type="component" value="Unassembled WGS sequence"/>
</dbReference>
<evidence type="ECO:0000256" key="2">
    <source>
        <dbReference type="ARBA" id="ARBA00005582"/>
    </source>
</evidence>
<keyword evidence="4 6" id="KW-0378">Hydrolase</keyword>
<gene>
    <name evidence="8" type="ORF">GA0061101_102229</name>
</gene>
<sequence>MQPDAVKVLIYAVRERHLLVFDEPDFPAVELQVPGGTVEAGEDIAAAAAREFEEETGLTANALHPLGIDDYRFEKSGRTCHHQRHFFRCILPETTPATWRHFEMTPFDGSAPICFRFFWISLAKARKRLGYGMAALLEHL</sequence>
<dbReference type="RefSeq" id="WP_092573121.1">
    <property type="nucleotide sequence ID" value="NZ_FMAF01000002.1"/>
</dbReference>
<dbReference type="AlphaFoldDB" id="A0A1C3UEF9"/>
<dbReference type="CDD" id="cd04663">
    <property type="entry name" value="NUDIX_Hydrolase"/>
    <property type="match status" value="1"/>
</dbReference>
<dbReference type="SUPFAM" id="SSF55811">
    <property type="entry name" value="Nudix"/>
    <property type="match status" value="1"/>
</dbReference>
<dbReference type="OrthoDB" id="7914739at2"/>
<dbReference type="InterPro" id="IPR015797">
    <property type="entry name" value="NUDIX_hydrolase-like_dom_sf"/>
</dbReference>
<evidence type="ECO:0000256" key="5">
    <source>
        <dbReference type="ARBA" id="ARBA00022842"/>
    </source>
</evidence>
<evidence type="ECO:0000313" key="8">
    <source>
        <dbReference type="EMBL" id="SCB13873.1"/>
    </source>
</evidence>
<dbReference type="PROSITE" id="PS51462">
    <property type="entry name" value="NUDIX"/>
    <property type="match status" value="1"/>
</dbReference>
<evidence type="ECO:0000256" key="3">
    <source>
        <dbReference type="ARBA" id="ARBA00022723"/>
    </source>
</evidence>
<dbReference type="GO" id="GO:0016818">
    <property type="term" value="F:hydrolase activity, acting on acid anhydrides, in phosphorus-containing anhydrides"/>
    <property type="evidence" value="ECO:0007669"/>
    <property type="project" value="TreeGrafter"/>
</dbReference>
<feature type="domain" description="Nudix hydrolase" evidence="7">
    <location>
        <begin position="1"/>
        <end position="140"/>
    </location>
</feature>
<evidence type="ECO:0000256" key="1">
    <source>
        <dbReference type="ARBA" id="ARBA00001946"/>
    </source>
</evidence>
<dbReference type="InterPro" id="IPR000086">
    <property type="entry name" value="NUDIX_hydrolase_dom"/>
</dbReference>